<dbReference type="SUPFAM" id="SSF54631">
    <property type="entry name" value="CBS-domain pair"/>
    <property type="match status" value="1"/>
</dbReference>
<dbReference type="Proteomes" id="UP000465301">
    <property type="component" value="Unassembled WGS sequence"/>
</dbReference>
<dbReference type="InterPro" id="IPR046342">
    <property type="entry name" value="CBS_dom_sf"/>
</dbReference>
<proteinExistence type="predicted"/>
<dbReference type="Gene3D" id="3.10.580.10">
    <property type="entry name" value="CBS-domain"/>
    <property type="match status" value="1"/>
</dbReference>
<organism evidence="1 2">
    <name type="scientific">Mycobacterium timonense</name>
    <dbReference type="NCBI Taxonomy" id="701043"/>
    <lineage>
        <taxon>Bacteria</taxon>
        <taxon>Bacillati</taxon>
        <taxon>Actinomycetota</taxon>
        <taxon>Actinomycetes</taxon>
        <taxon>Mycobacteriales</taxon>
        <taxon>Mycobacteriaceae</taxon>
        <taxon>Mycobacterium</taxon>
        <taxon>Mycobacterium avium complex (MAC)</taxon>
    </lineage>
</organism>
<dbReference type="EMBL" id="BLLA01000001">
    <property type="protein sequence ID" value="GFG97727.1"/>
    <property type="molecule type" value="Genomic_DNA"/>
</dbReference>
<protein>
    <recommendedName>
        <fullName evidence="3">CBS domain-containing protein</fullName>
    </recommendedName>
</protein>
<reference evidence="1 2" key="1">
    <citation type="journal article" date="2019" name="Emerg. Microbes Infect.">
        <title>Comprehensive subspecies identification of 175 nontuberculous mycobacteria species based on 7547 genomic profiles.</title>
        <authorList>
            <person name="Matsumoto Y."/>
            <person name="Kinjo T."/>
            <person name="Motooka D."/>
            <person name="Nabeya D."/>
            <person name="Jung N."/>
            <person name="Uechi K."/>
            <person name="Horii T."/>
            <person name="Iida T."/>
            <person name="Fujita J."/>
            <person name="Nakamura S."/>
        </authorList>
    </citation>
    <scope>NUCLEOTIDE SEQUENCE [LARGE SCALE GENOMIC DNA]</scope>
    <source>
        <strain evidence="1 2">JCM 30726</strain>
    </source>
</reference>
<evidence type="ECO:0008006" key="3">
    <source>
        <dbReference type="Google" id="ProtNLM"/>
    </source>
</evidence>
<sequence length="63" mass="6644">MALALIAGATTIQPEALVKMHVLDEDNRLAGVVSVIDLLQAEPGQTVEALMDCDPFESGPKPI</sequence>
<evidence type="ECO:0000313" key="1">
    <source>
        <dbReference type="EMBL" id="GFG97727.1"/>
    </source>
</evidence>
<evidence type="ECO:0000313" key="2">
    <source>
        <dbReference type="Proteomes" id="UP000465301"/>
    </source>
</evidence>
<dbReference type="AlphaFoldDB" id="A0A7I9ZAI4"/>
<gene>
    <name evidence="1" type="ORF">MTIM_36060</name>
</gene>
<accession>A0A7I9ZAI4</accession>
<comment type="caution">
    <text evidence="1">The sequence shown here is derived from an EMBL/GenBank/DDBJ whole genome shotgun (WGS) entry which is preliminary data.</text>
</comment>
<name>A0A7I9ZAI4_9MYCO</name>
<keyword evidence="2" id="KW-1185">Reference proteome</keyword>